<dbReference type="AlphaFoldDB" id="A0A976AYP2"/>
<comment type="caution">
    <text evidence="2">The sequence shown here is derived from an EMBL/GenBank/DDBJ whole genome shotgun (WGS) entry which is preliminary data.</text>
</comment>
<gene>
    <name evidence="2" type="ORF">CBM2613_A50185</name>
</gene>
<feature type="region of interest" description="Disordered" evidence="1">
    <location>
        <begin position="1"/>
        <end position="23"/>
    </location>
</feature>
<organism evidence="2 3">
    <name type="scientific">Cupriavidus taiwanensis</name>
    <dbReference type="NCBI Taxonomy" id="164546"/>
    <lineage>
        <taxon>Bacteria</taxon>
        <taxon>Pseudomonadati</taxon>
        <taxon>Pseudomonadota</taxon>
        <taxon>Betaproteobacteria</taxon>
        <taxon>Burkholderiales</taxon>
        <taxon>Burkholderiaceae</taxon>
        <taxon>Cupriavidus</taxon>
    </lineage>
</organism>
<accession>A0A976AYP2</accession>
<dbReference type="Proteomes" id="UP000256952">
    <property type="component" value="Chromosome CBM2613_a"/>
</dbReference>
<dbReference type="EMBL" id="OFTH01000029">
    <property type="protein sequence ID" value="SOZ63961.1"/>
    <property type="molecule type" value="Genomic_DNA"/>
</dbReference>
<evidence type="ECO:0000313" key="2">
    <source>
        <dbReference type="EMBL" id="SOZ63961.1"/>
    </source>
</evidence>
<name>A0A976AYP2_9BURK</name>
<evidence type="ECO:0000256" key="1">
    <source>
        <dbReference type="SAM" id="MobiDB-lite"/>
    </source>
</evidence>
<proteinExistence type="predicted"/>
<feature type="compositionally biased region" description="Basic and acidic residues" evidence="1">
    <location>
        <begin position="11"/>
        <end position="23"/>
    </location>
</feature>
<sequence length="23" mass="2658">MPLQMAQDGSLSRERERRANKPS</sequence>
<evidence type="ECO:0000313" key="3">
    <source>
        <dbReference type="Proteomes" id="UP000256952"/>
    </source>
</evidence>
<reference evidence="2 3" key="1">
    <citation type="submission" date="2018-01" db="EMBL/GenBank/DDBJ databases">
        <authorList>
            <person name="Clerissi C."/>
        </authorList>
    </citation>
    <scope>NUCLEOTIDE SEQUENCE [LARGE SCALE GENOMIC DNA]</scope>
    <source>
        <strain evidence="2">Cupriavidus taiwanensis STM 8556</strain>
    </source>
</reference>
<protein>
    <submittedName>
        <fullName evidence="2">Uncharacterized protein</fullName>
    </submittedName>
</protein>